<dbReference type="InterPro" id="IPR055170">
    <property type="entry name" value="GFO_IDH_MocA-like_dom"/>
</dbReference>
<dbReference type="EMBL" id="AP035785">
    <property type="protein sequence ID" value="BFO71661.1"/>
    <property type="molecule type" value="Genomic_DNA"/>
</dbReference>
<name>A0AB33IUQ5_9BACT</name>
<reference evidence="5" key="1">
    <citation type="submission" date="2024-07" db="EMBL/GenBank/DDBJ databases">
        <title>Complete genome sequence of Prevotella sp. YM-2024 GTC17253.</title>
        <authorList>
            <person name="Hayashi M."/>
            <person name="Muto Y."/>
            <person name="Tanaka K."/>
            <person name="Niwa H."/>
        </authorList>
    </citation>
    <scope>NUCLEOTIDE SEQUENCE</scope>
    <source>
        <strain evidence="5">GTC17253</strain>
    </source>
</reference>
<dbReference type="GO" id="GO:0000166">
    <property type="term" value="F:nucleotide binding"/>
    <property type="evidence" value="ECO:0007669"/>
    <property type="project" value="InterPro"/>
</dbReference>
<proteinExistence type="inferred from homology"/>
<organism evidence="5">
    <name type="scientific">Prevotella sp. GTC17253</name>
    <dbReference type="NCBI Taxonomy" id="3236793"/>
    <lineage>
        <taxon>Bacteria</taxon>
        <taxon>Pseudomonadati</taxon>
        <taxon>Bacteroidota</taxon>
        <taxon>Bacteroidia</taxon>
        <taxon>Bacteroidales</taxon>
        <taxon>Prevotellaceae</taxon>
        <taxon>Prevotella</taxon>
    </lineage>
</organism>
<feature type="domain" description="Gfo/Idh/MocA-like oxidoreductase N-terminal" evidence="3">
    <location>
        <begin position="5"/>
        <end position="118"/>
    </location>
</feature>
<dbReference type="GO" id="GO:0016491">
    <property type="term" value="F:oxidoreductase activity"/>
    <property type="evidence" value="ECO:0007669"/>
    <property type="project" value="UniProtKB-KW"/>
</dbReference>
<dbReference type="SUPFAM" id="SSF55347">
    <property type="entry name" value="Glyceraldehyde-3-phosphate dehydrogenase-like, C-terminal domain"/>
    <property type="match status" value="1"/>
</dbReference>
<dbReference type="SUPFAM" id="SSF51735">
    <property type="entry name" value="NAD(P)-binding Rossmann-fold domains"/>
    <property type="match status" value="1"/>
</dbReference>
<evidence type="ECO:0000256" key="2">
    <source>
        <dbReference type="ARBA" id="ARBA00023002"/>
    </source>
</evidence>
<gene>
    <name evidence="5" type="ORF">GTC17253_16270</name>
</gene>
<dbReference type="InterPro" id="IPR036291">
    <property type="entry name" value="NAD(P)-bd_dom_sf"/>
</dbReference>
<evidence type="ECO:0000313" key="5">
    <source>
        <dbReference type="EMBL" id="BFO71661.1"/>
    </source>
</evidence>
<dbReference type="Pfam" id="PF22725">
    <property type="entry name" value="GFO_IDH_MocA_C3"/>
    <property type="match status" value="1"/>
</dbReference>
<accession>A0AB33IUQ5</accession>
<dbReference type="InterPro" id="IPR000683">
    <property type="entry name" value="Gfo/Idh/MocA-like_OxRdtase_N"/>
</dbReference>
<evidence type="ECO:0000259" key="4">
    <source>
        <dbReference type="Pfam" id="PF22725"/>
    </source>
</evidence>
<protein>
    <submittedName>
        <fullName evidence="5">Gfo/Idh/MocA family oxidoreductase</fullName>
    </submittedName>
</protein>
<dbReference type="Gene3D" id="3.40.50.720">
    <property type="entry name" value="NAD(P)-binding Rossmann-like Domain"/>
    <property type="match status" value="1"/>
</dbReference>
<dbReference type="PANTHER" id="PTHR22604">
    <property type="entry name" value="OXIDOREDUCTASES"/>
    <property type="match status" value="1"/>
</dbReference>
<evidence type="ECO:0000259" key="3">
    <source>
        <dbReference type="Pfam" id="PF01408"/>
    </source>
</evidence>
<comment type="similarity">
    <text evidence="1">Belongs to the Gfo/Idh/MocA family.</text>
</comment>
<dbReference type="Gene3D" id="3.30.360.10">
    <property type="entry name" value="Dihydrodipicolinate Reductase, domain 2"/>
    <property type="match status" value="1"/>
</dbReference>
<dbReference type="PANTHER" id="PTHR22604:SF105">
    <property type="entry name" value="TRANS-1,2-DIHYDROBENZENE-1,2-DIOL DEHYDROGENASE"/>
    <property type="match status" value="1"/>
</dbReference>
<dbReference type="InterPro" id="IPR050984">
    <property type="entry name" value="Gfo/Idh/MocA_domain"/>
</dbReference>
<evidence type="ECO:0000256" key="1">
    <source>
        <dbReference type="ARBA" id="ARBA00010928"/>
    </source>
</evidence>
<sequence length="326" mass="36484">MKKYKIGIIGAGKIAAKMAATIAGMEEAECYAIASRDQQKADEFAQKWGFPKAYGAYEAMVDDPDVDLVYVATPHNFHFEHSSLCLHHHKPVLCEKAFTGNARQAEQLFALAKEQKTFITEAIWTRYLPLSATLKELVDSGIIGTPYMIAANLGYPIQTVERMQRPELAGGALLDLGVYALNFAAMLFGTEVKEMHAHCIKAPTGVDAQTSITQIYPDNRMALLGCSMYAKTDKQGIISGDRGQIIVEDFNHPQSITVYDSNYQPVKHILHPPHITGYEYEVRASIEAIEHGWLESPYMPHAESIRIMKQMDEIRRQLGIVYPFDE</sequence>
<dbReference type="Pfam" id="PF01408">
    <property type="entry name" value="GFO_IDH_MocA"/>
    <property type="match status" value="1"/>
</dbReference>
<feature type="domain" description="GFO/IDH/MocA-like oxidoreductase" evidence="4">
    <location>
        <begin position="132"/>
        <end position="245"/>
    </location>
</feature>
<keyword evidence="2" id="KW-0560">Oxidoreductase</keyword>
<dbReference type="AlphaFoldDB" id="A0AB33IUQ5"/>